<feature type="non-terminal residue" evidence="1">
    <location>
        <position position="1"/>
    </location>
</feature>
<accession>A0AAD1S1J8</accession>
<sequence length="70" mass="7995">IKSWLTRHLPITATDTHKTTNSYIPQIVELCTKKRNPTKIISSLYALITKQPHTGKPSFTRHGNQTSEKH</sequence>
<dbReference type="AlphaFoldDB" id="A0AAD1S1J8"/>
<organism evidence="1 2">
    <name type="scientific">Pelobates cultripes</name>
    <name type="common">Western spadefoot toad</name>
    <dbReference type="NCBI Taxonomy" id="61616"/>
    <lineage>
        <taxon>Eukaryota</taxon>
        <taxon>Metazoa</taxon>
        <taxon>Chordata</taxon>
        <taxon>Craniata</taxon>
        <taxon>Vertebrata</taxon>
        <taxon>Euteleostomi</taxon>
        <taxon>Amphibia</taxon>
        <taxon>Batrachia</taxon>
        <taxon>Anura</taxon>
        <taxon>Pelobatoidea</taxon>
        <taxon>Pelobatidae</taxon>
        <taxon>Pelobates</taxon>
    </lineage>
</organism>
<keyword evidence="2" id="KW-1185">Reference proteome</keyword>
<protein>
    <submittedName>
        <fullName evidence="1">Uncharacterized protein</fullName>
    </submittedName>
</protein>
<evidence type="ECO:0000313" key="1">
    <source>
        <dbReference type="EMBL" id="CAH2284353.1"/>
    </source>
</evidence>
<dbReference type="Proteomes" id="UP001295444">
    <property type="component" value="Chromosome 04"/>
</dbReference>
<reference evidence="1" key="1">
    <citation type="submission" date="2022-03" db="EMBL/GenBank/DDBJ databases">
        <authorList>
            <person name="Alioto T."/>
            <person name="Alioto T."/>
            <person name="Gomez Garrido J."/>
        </authorList>
    </citation>
    <scope>NUCLEOTIDE SEQUENCE</scope>
</reference>
<evidence type="ECO:0000313" key="2">
    <source>
        <dbReference type="Proteomes" id="UP001295444"/>
    </source>
</evidence>
<name>A0AAD1S1J8_PELCU</name>
<dbReference type="EMBL" id="OW240915">
    <property type="protein sequence ID" value="CAH2284353.1"/>
    <property type="molecule type" value="Genomic_DNA"/>
</dbReference>
<gene>
    <name evidence="1" type="ORF">PECUL_23A020231</name>
</gene>
<proteinExistence type="predicted"/>